<dbReference type="Pfam" id="PF02866">
    <property type="entry name" value="Ldh_1_C"/>
    <property type="match status" value="1"/>
</dbReference>
<comment type="similarity">
    <text evidence="5">Belongs to the LDH/MDH superfamily.</text>
</comment>
<dbReference type="PIRSF" id="PIRSF000102">
    <property type="entry name" value="Lac_mal_DH"/>
    <property type="match status" value="1"/>
</dbReference>
<evidence type="ECO:0000313" key="9">
    <source>
        <dbReference type="Proteomes" id="UP000269669"/>
    </source>
</evidence>
<evidence type="ECO:0000259" key="7">
    <source>
        <dbReference type="Pfam" id="PF02866"/>
    </source>
</evidence>
<proteinExistence type="inferred from homology"/>
<keyword evidence="2 4" id="KW-0520">NAD</keyword>
<dbReference type="SUPFAM" id="SSF56327">
    <property type="entry name" value="LDH C-terminal domain-like"/>
    <property type="match status" value="1"/>
</dbReference>
<evidence type="ECO:0000256" key="4">
    <source>
        <dbReference type="PIRSR" id="PIRSR000102-3"/>
    </source>
</evidence>
<dbReference type="Gene3D" id="3.90.110.10">
    <property type="entry name" value="Lactate dehydrogenase/glycoside hydrolase, family 4, C-terminal"/>
    <property type="match status" value="1"/>
</dbReference>
<feature type="binding site" evidence="4">
    <location>
        <position position="102"/>
    </location>
    <ligand>
        <name>NAD(+)</name>
        <dbReference type="ChEBI" id="CHEBI:57540"/>
    </ligand>
</feature>
<gene>
    <name evidence="8" type="ORF">EDE15_0516</name>
</gene>
<evidence type="ECO:0000259" key="6">
    <source>
        <dbReference type="Pfam" id="PF00056"/>
    </source>
</evidence>
<evidence type="ECO:0000256" key="3">
    <source>
        <dbReference type="PIRSR" id="PIRSR000102-1"/>
    </source>
</evidence>
<dbReference type="GO" id="GO:0004459">
    <property type="term" value="F:L-lactate dehydrogenase (NAD+) activity"/>
    <property type="evidence" value="ECO:0007669"/>
    <property type="project" value="TreeGrafter"/>
</dbReference>
<dbReference type="OrthoDB" id="9802969at2"/>
<evidence type="ECO:0000313" key="8">
    <source>
        <dbReference type="EMBL" id="RSL15043.1"/>
    </source>
</evidence>
<feature type="binding site" evidence="4">
    <location>
        <begin position="9"/>
        <end position="15"/>
    </location>
    <ligand>
        <name>NAD(+)</name>
        <dbReference type="ChEBI" id="CHEBI:57540"/>
    </ligand>
</feature>
<dbReference type="PANTHER" id="PTHR43128:SF16">
    <property type="entry name" value="L-LACTATE DEHYDROGENASE"/>
    <property type="match status" value="1"/>
</dbReference>
<dbReference type="GO" id="GO:0006089">
    <property type="term" value="P:lactate metabolic process"/>
    <property type="evidence" value="ECO:0007669"/>
    <property type="project" value="TreeGrafter"/>
</dbReference>
<organism evidence="8 9">
    <name type="scientific">Edaphobacter aggregans</name>
    <dbReference type="NCBI Taxonomy" id="570835"/>
    <lineage>
        <taxon>Bacteria</taxon>
        <taxon>Pseudomonadati</taxon>
        <taxon>Acidobacteriota</taxon>
        <taxon>Terriglobia</taxon>
        <taxon>Terriglobales</taxon>
        <taxon>Acidobacteriaceae</taxon>
        <taxon>Edaphobacter</taxon>
    </lineage>
</organism>
<keyword evidence="1 5" id="KW-0560">Oxidoreductase</keyword>
<feature type="binding site" evidence="4">
    <location>
        <begin position="125"/>
        <end position="127"/>
    </location>
    <ligand>
        <name>NAD(+)</name>
        <dbReference type="ChEBI" id="CHEBI:57540"/>
    </ligand>
</feature>
<dbReference type="Gene3D" id="3.40.50.720">
    <property type="entry name" value="NAD(P)-binding Rossmann-like Domain"/>
    <property type="match status" value="1"/>
</dbReference>
<dbReference type="RefSeq" id="WP_125483832.1">
    <property type="nucleotide sequence ID" value="NZ_RSDW01000001.1"/>
</dbReference>
<dbReference type="AlphaFoldDB" id="A0A3R9Q774"/>
<feature type="domain" description="Lactate/malate dehydrogenase C-terminal" evidence="7">
    <location>
        <begin position="153"/>
        <end position="194"/>
    </location>
</feature>
<feature type="active site" description="Proton acceptor" evidence="3">
    <location>
        <position position="180"/>
    </location>
</feature>
<dbReference type="InterPro" id="IPR022383">
    <property type="entry name" value="Lactate/malate_DH_C"/>
</dbReference>
<dbReference type="PANTHER" id="PTHR43128">
    <property type="entry name" value="L-2-HYDROXYCARBOXYLATE DEHYDROGENASE (NAD(P)(+))"/>
    <property type="match status" value="1"/>
</dbReference>
<comment type="caution">
    <text evidence="8">The sequence shown here is derived from an EMBL/GenBank/DDBJ whole genome shotgun (WGS) entry which is preliminary data.</text>
</comment>
<dbReference type="SUPFAM" id="SSF51735">
    <property type="entry name" value="NAD(P)-binding Rossmann-fold domains"/>
    <property type="match status" value="1"/>
</dbReference>
<keyword evidence="9" id="KW-1185">Reference proteome</keyword>
<dbReference type="InterPro" id="IPR036291">
    <property type="entry name" value="NAD(P)-bd_dom_sf"/>
</dbReference>
<dbReference type="InterPro" id="IPR001557">
    <property type="entry name" value="L-lactate/malate_DH"/>
</dbReference>
<evidence type="ECO:0000256" key="2">
    <source>
        <dbReference type="ARBA" id="ARBA00023027"/>
    </source>
</evidence>
<dbReference type="InterPro" id="IPR001236">
    <property type="entry name" value="Lactate/malate_DH_N"/>
</dbReference>
<accession>A0A3R9Q774</accession>
<dbReference type="PRINTS" id="PR00086">
    <property type="entry name" value="LLDHDRGNASE"/>
</dbReference>
<dbReference type="Proteomes" id="UP000269669">
    <property type="component" value="Unassembled WGS sequence"/>
</dbReference>
<reference evidence="8 9" key="1">
    <citation type="submission" date="2018-12" db="EMBL/GenBank/DDBJ databases">
        <title>Sequencing of bacterial isolates from soil warming experiment in Harvard Forest, Massachusetts, USA.</title>
        <authorList>
            <person name="Deangelis K."/>
        </authorList>
    </citation>
    <scope>NUCLEOTIDE SEQUENCE [LARGE SCALE GENOMIC DNA]</scope>
    <source>
        <strain evidence="8 9">EB153</strain>
    </source>
</reference>
<evidence type="ECO:0000256" key="1">
    <source>
        <dbReference type="ARBA" id="ARBA00023002"/>
    </source>
</evidence>
<protein>
    <submittedName>
        <fullName evidence="8">Malate dehydrogenase</fullName>
    </submittedName>
</protein>
<dbReference type="InterPro" id="IPR015955">
    <property type="entry name" value="Lactate_DH/Glyco_Ohase_4_C"/>
</dbReference>
<dbReference type="Pfam" id="PF00056">
    <property type="entry name" value="Ldh_1_N"/>
    <property type="match status" value="1"/>
</dbReference>
<dbReference type="EMBL" id="RSDW01000001">
    <property type="protein sequence ID" value="RSL15043.1"/>
    <property type="molecule type" value="Genomic_DNA"/>
</dbReference>
<feature type="domain" description="Lactate/malate dehydrogenase N-terminal" evidence="6">
    <location>
        <begin position="5"/>
        <end position="146"/>
    </location>
</feature>
<sequence length="354" mass="37891">MSISVAILGASGAVGGMLATQILRSDLLEPGDRLQLVGHGASSSEKKLLGTRIDLLDAFDEERVEIEMVPNIGDVDADIVVVTAGATLSPEVKTRRDLGAQNRPIFEHIAKECASSSPDALFIVVSNPVELGVQILANSVDRRRVVGMGAEQDSLRFARAIARDLGISRRYVRASVLGEHGQAMVPVWSAVELMLASPSLLDALRDLRERAGNAPLKERVARLQAEVVQLLETHQIPEAYEVARRALPDARIFVEPFITMQCMHSTPNATANATLHCLEAVLANDSRRIHGQVLLEGEVLGIGGVCGVPVALSRTGWQPEGVGGLTANEREMLVQSAESIREFTSGILYGASSG</sequence>
<name>A0A3R9Q774_9BACT</name>
<evidence type="ECO:0000256" key="5">
    <source>
        <dbReference type="RuleBase" id="RU003369"/>
    </source>
</evidence>